<accession>A0A6J8BHK8</accession>
<feature type="domain" description="Mitochondrial transcription rescue factor 1 C-terminal" evidence="3">
    <location>
        <begin position="124"/>
        <end position="216"/>
    </location>
</feature>
<dbReference type="Proteomes" id="UP000507470">
    <property type="component" value="Unassembled WGS sequence"/>
</dbReference>
<evidence type="ECO:0000313" key="5">
    <source>
        <dbReference type="Proteomes" id="UP000507470"/>
    </source>
</evidence>
<keyword evidence="1" id="KW-0694">RNA-binding</keyword>
<evidence type="ECO:0000313" key="4">
    <source>
        <dbReference type="EMBL" id="CAC5383405.1"/>
    </source>
</evidence>
<gene>
    <name evidence="4" type="ORF">MCOR_19156</name>
</gene>
<dbReference type="InterPro" id="IPR036986">
    <property type="entry name" value="S4_RNA-bd_sf"/>
</dbReference>
<feature type="region of interest" description="Disordered" evidence="2">
    <location>
        <begin position="78"/>
        <end position="108"/>
    </location>
</feature>
<name>A0A6J8BHK8_MYTCO</name>
<evidence type="ECO:0000256" key="2">
    <source>
        <dbReference type="SAM" id="MobiDB-lite"/>
    </source>
</evidence>
<dbReference type="InterPro" id="IPR057896">
    <property type="entry name" value="MTRES1_C"/>
</dbReference>
<dbReference type="OrthoDB" id="4150at2759"/>
<evidence type="ECO:0000256" key="1">
    <source>
        <dbReference type="PROSITE-ProRule" id="PRU00182"/>
    </source>
</evidence>
<reference evidence="4 5" key="1">
    <citation type="submission" date="2020-06" db="EMBL/GenBank/DDBJ databases">
        <authorList>
            <person name="Li R."/>
            <person name="Bekaert M."/>
        </authorList>
    </citation>
    <scope>NUCLEOTIDE SEQUENCE [LARGE SCALE GENOMIC DNA]</scope>
    <source>
        <strain evidence="5">wild</strain>
    </source>
</reference>
<dbReference type="AlphaFoldDB" id="A0A6J8BHK8"/>
<dbReference type="EMBL" id="CACVKT020003360">
    <property type="protein sequence ID" value="CAC5383405.1"/>
    <property type="molecule type" value="Genomic_DNA"/>
</dbReference>
<dbReference type="PROSITE" id="PS50889">
    <property type="entry name" value="S4"/>
    <property type="match status" value="1"/>
</dbReference>
<protein>
    <recommendedName>
        <fullName evidence="3">Mitochondrial transcription rescue factor 1 C-terminal domain-containing protein</fullName>
    </recommendedName>
</protein>
<dbReference type="PANTHER" id="PTHR13633:SF3">
    <property type="entry name" value="MITOCHONDRIAL TRANSCRIPTION RESCUE FACTOR 1"/>
    <property type="match status" value="1"/>
</dbReference>
<evidence type="ECO:0000259" key="3">
    <source>
        <dbReference type="Pfam" id="PF25818"/>
    </source>
</evidence>
<dbReference type="GO" id="GO:1903108">
    <property type="term" value="P:regulation of mitochondrial transcription"/>
    <property type="evidence" value="ECO:0007669"/>
    <property type="project" value="TreeGrafter"/>
</dbReference>
<organism evidence="4 5">
    <name type="scientific">Mytilus coruscus</name>
    <name type="common">Sea mussel</name>
    <dbReference type="NCBI Taxonomy" id="42192"/>
    <lineage>
        <taxon>Eukaryota</taxon>
        <taxon>Metazoa</taxon>
        <taxon>Spiralia</taxon>
        <taxon>Lophotrochozoa</taxon>
        <taxon>Mollusca</taxon>
        <taxon>Bivalvia</taxon>
        <taxon>Autobranchia</taxon>
        <taxon>Pteriomorphia</taxon>
        <taxon>Mytilida</taxon>
        <taxon>Mytiloidea</taxon>
        <taxon>Mytilidae</taxon>
        <taxon>Mytilinae</taxon>
        <taxon>Mytilus</taxon>
    </lineage>
</organism>
<dbReference type="Gene3D" id="3.10.290.10">
    <property type="entry name" value="RNA-binding S4 domain"/>
    <property type="match status" value="1"/>
</dbReference>
<dbReference type="GO" id="GO:0003723">
    <property type="term" value="F:RNA binding"/>
    <property type="evidence" value="ECO:0007669"/>
    <property type="project" value="UniProtKB-KW"/>
</dbReference>
<sequence length="222" mass="25512">MLNFSKIFRIVSRYSLPSVVSKNFTYNLCQRSTLSYCCFKKLQGISAEKKSQDTSYSNLVTLCCPTVERHFSTTDNLQKKRKKIEQADNSDSETDDNEDLEEESDEEFELYEEDEVATTEFVEKEVVVSAMRVDALLAKSLGESRTKMDEEFYTNKLRVNGEVFKNKSSKVAIGDYIDRIVGHKLGHNTVQRVRVLKIKAKKTKKGNSKVICRVWTSPFTIK</sequence>
<feature type="compositionally biased region" description="Acidic residues" evidence="2">
    <location>
        <begin position="88"/>
        <end position="108"/>
    </location>
</feature>
<keyword evidence="5" id="KW-1185">Reference proteome</keyword>
<proteinExistence type="predicted"/>
<dbReference type="SUPFAM" id="SSF55174">
    <property type="entry name" value="Alpha-L RNA-binding motif"/>
    <property type="match status" value="1"/>
</dbReference>
<dbReference type="Pfam" id="PF25818">
    <property type="entry name" value="MTRES1_C"/>
    <property type="match status" value="1"/>
</dbReference>
<dbReference type="PANTHER" id="PTHR13633">
    <property type="entry name" value="MITOCHONDRIAL TRANSCRIPTION RESCUE FACTOR 1"/>
    <property type="match status" value="1"/>
</dbReference>
<dbReference type="GO" id="GO:0005739">
    <property type="term" value="C:mitochondrion"/>
    <property type="evidence" value="ECO:0007669"/>
    <property type="project" value="TreeGrafter"/>
</dbReference>